<feature type="transmembrane region" description="Helical" evidence="4">
    <location>
        <begin position="7"/>
        <end position="32"/>
    </location>
</feature>
<feature type="coiled-coil region" evidence="3">
    <location>
        <begin position="380"/>
        <end position="407"/>
    </location>
</feature>
<dbReference type="GO" id="GO:0016020">
    <property type="term" value="C:membrane"/>
    <property type="evidence" value="ECO:0007669"/>
    <property type="project" value="InterPro"/>
</dbReference>
<keyword evidence="7" id="KW-1185">Reference proteome</keyword>
<evidence type="ECO:0000313" key="7">
    <source>
        <dbReference type="Proteomes" id="UP000515733"/>
    </source>
</evidence>
<dbReference type="EMBL" id="LR778301">
    <property type="protein sequence ID" value="CAB1368827.1"/>
    <property type="molecule type" value="Genomic_DNA"/>
</dbReference>
<evidence type="ECO:0000256" key="2">
    <source>
        <dbReference type="PROSITE-ProRule" id="PRU00284"/>
    </source>
</evidence>
<evidence type="ECO:0000256" key="4">
    <source>
        <dbReference type="SAM" id="Phobius"/>
    </source>
</evidence>
<reference evidence="6 7" key="1">
    <citation type="submission" date="2020-03" db="EMBL/GenBank/DDBJ databases">
        <authorList>
            <consortium name="Genoscope - CEA"/>
            <person name="William W."/>
        </authorList>
    </citation>
    <scope>NUCLEOTIDE SEQUENCE [LARGE SCALE GENOMIC DNA]</scope>
    <source>
        <strain evidence="7">DSM 16959</strain>
    </source>
</reference>
<sequence length="407" mass="43176">MSLRNRLILVLSILAIATVIANGFSFLMFMRLADEAGKLDAQLMEMAESSKWWIIGVTLTVSSMALAAFVQLVRILLNLLGGEPQYAANVVKRISSGDLAFRIQLRPDDSDSLLAAIAGLQGSLVTMARQLRDAAGKVRTSASQFAAMTDNINRCSSEQTGVANDSVRVVGAVTGSMEAVATEAEDASGLAEASQTRSQATADHLAGIIQDLSLASSAVRDATQTTNAFIESAKSITTMTQEVKDIADQTNLLALNAAIEAARAGEHGRGFAVVADEVRKLAEKSAATANEIDNVTRALGNQSDTVESSLQHGQDALSTMQQHLDQVTDTLTATTGVVSQTASSMKRILGTVREQRDSTESVGGNIKQIASMAESNSHAVLQVAEEARQLEALAESLEKTIQHFRLN</sequence>
<dbReference type="Gene3D" id="1.10.287.950">
    <property type="entry name" value="Methyl-accepting chemotaxis protein"/>
    <property type="match status" value="1"/>
</dbReference>
<dbReference type="Pfam" id="PF00015">
    <property type="entry name" value="MCPsignal"/>
    <property type="match status" value="1"/>
</dbReference>
<keyword evidence="4" id="KW-0812">Transmembrane</keyword>
<dbReference type="GO" id="GO:0007165">
    <property type="term" value="P:signal transduction"/>
    <property type="evidence" value="ECO:0007669"/>
    <property type="project" value="UniProtKB-KW"/>
</dbReference>
<keyword evidence="4" id="KW-0472">Membrane</keyword>
<protein>
    <recommendedName>
        <fullName evidence="5">Methyl-accepting transducer domain-containing protein</fullName>
    </recommendedName>
</protein>
<dbReference type="Proteomes" id="UP000515733">
    <property type="component" value="Chromosome"/>
</dbReference>
<gene>
    <name evidence="6" type="ORF">DENOEST_1662</name>
</gene>
<dbReference type="SUPFAM" id="SSF58104">
    <property type="entry name" value="Methyl-accepting chemotaxis protein (MCP) signaling domain"/>
    <property type="match status" value="1"/>
</dbReference>
<accession>A0A6S6XXI3</accession>
<keyword evidence="4" id="KW-1133">Transmembrane helix</keyword>
<dbReference type="PROSITE" id="PS50111">
    <property type="entry name" value="CHEMOTAXIS_TRANSDUC_2"/>
    <property type="match status" value="1"/>
</dbReference>
<evidence type="ECO:0000256" key="3">
    <source>
        <dbReference type="SAM" id="Coils"/>
    </source>
</evidence>
<proteinExistence type="predicted"/>
<dbReference type="PANTHER" id="PTHR32089">
    <property type="entry name" value="METHYL-ACCEPTING CHEMOTAXIS PROTEIN MCPB"/>
    <property type="match status" value="1"/>
</dbReference>
<evidence type="ECO:0000259" key="5">
    <source>
        <dbReference type="PROSITE" id="PS50111"/>
    </source>
</evidence>
<keyword evidence="3" id="KW-0175">Coiled coil</keyword>
<dbReference type="PANTHER" id="PTHR32089:SF112">
    <property type="entry name" value="LYSOZYME-LIKE PROTEIN-RELATED"/>
    <property type="match status" value="1"/>
</dbReference>
<evidence type="ECO:0000256" key="1">
    <source>
        <dbReference type="ARBA" id="ARBA00023224"/>
    </source>
</evidence>
<dbReference type="KEGG" id="doe:DENOEST_1662"/>
<feature type="domain" description="Methyl-accepting transducer" evidence="5">
    <location>
        <begin position="134"/>
        <end position="370"/>
    </location>
</feature>
<organism evidence="6 7">
    <name type="scientific">Denitratisoma oestradiolicum</name>
    <dbReference type="NCBI Taxonomy" id="311182"/>
    <lineage>
        <taxon>Bacteria</taxon>
        <taxon>Pseudomonadati</taxon>
        <taxon>Pseudomonadota</taxon>
        <taxon>Betaproteobacteria</taxon>
        <taxon>Nitrosomonadales</taxon>
        <taxon>Sterolibacteriaceae</taxon>
        <taxon>Denitratisoma</taxon>
    </lineage>
</organism>
<name>A0A6S6XXI3_9PROT</name>
<dbReference type="InterPro" id="IPR004089">
    <property type="entry name" value="MCPsignal_dom"/>
</dbReference>
<dbReference type="AlphaFoldDB" id="A0A6S6XXI3"/>
<dbReference type="RefSeq" id="WP_170228040.1">
    <property type="nucleotide sequence ID" value="NZ_LR778301.1"/>
</dbReference>
<dbReference type="SMART" id="SM00283">
    <property type="entry name" value="MA"/>
    <property type="match status" value="1"/>
</dbReference>
<keyword evidence="1 2" id="KW-0807">Transducer</keyword>
<evidence type="ECO:0000313" key="6">
    <source>
        <dbReference type="EMBL" id="CAB1368827.1"/>
    </source>
</evidence>